<keyword evidence="4" id="KW-0677">Repeat</keyword>
<evidence type="ECO:0000256" key="2">
    <source>
        <dbReference type="ARBA" id="ARBA00022525"/>
    </source>
</evidence>
<proteinExistence type="predicted"/>
<feature type="region of interest" description="Disordered" evidence="6">
    <location>
        <begin position="29"/>
        <end position="50"/>
    </location>
</feature>
<dbReference type="InterPro" id="IPR006530">
    <property type="entry name" value="YD"/>
</dbReference>
<evidence type="ECO:0000256" key="3">
    <source>
        <dbReference type="ARBA" id="ARBA00022729"/>
    </source>
</evidence>
<organism evidence="8 9">
    <name type="scientific">Bacillus spongiae</name>
    <dbReference type="NCBI Taxonomy" id="2683610"/>
    <lineage>
        <taxon>Bacteria</taxon>
        <taxon>Bacillati</taxon>
        <taxon>Bacillota</taxon>
        <taxon>Bacilli</taxon>
        <taxon>Bacillales</taxon>
        <taxon>Bacillaceae</taxon>
        <taxon>Bacillus</taxon>
    </lineage>
</organism>
<keyword evidence="9" id="KW-1185">Reference proteome</keyword>
<dbReference type="Pfam" id="PF02018">
    <property type="entry name" value="CBM_4_9"/>
    <property type="match status" value="2"/>
</dbReference>
<evidence type="ECO:0000256" key="1">
    <source>
        <dbReference type="ARBA" id="ARBA00004613"/>
    </source>
</evidence>
<dbReference type="SMART" id="SM00060">
    <property type="entry name" value="FN3"/>
    <property type="match status" value="3"/>
</dbReference>
<dbReference type="Pfam" id="PF25023">
    <property type="entry name" value="TEN_YD-shell"/>
    <property type="match status" value="2"/>
</dbReference>
<dbReference type="CDD" id="cd00063">
    <property type="entry name" value="FN3"/>
    <property type="match status" value="1"/>
</dbReference>
<dbReference type="PANTHER" id="PTHR32305:SF15">
    <property type="entry name" value="PROTEIN RHSA-RELATED"/>
    <property type="match status" value="1"/>
</dbReference>
<dbReference type="Gene3D" id="2.180.10.10">
    <property type="entry name" value="RHS repeat-associated core"/>
    <property type="match status" value="4"/>
</dbReference>
<sequence length="3050" mass="342148">MRNKLQSFLTLFIVITMIISSIPVPAVNAESKKEKEAAVEPLSEGEEYDEVEPIEEELLEGLEPGDEIVEKRTETSKLIYNGDDTLTEEIYFNPIHKKGEDDDTFEEISTEFVEDPTSEEEIETENTTLQAKFRKKMKKGKYAKFTIGEHTLSYSLLEASGEGVDSVKPKDVKATFEGNTVTYEEVFPNTDLRNVSFDQETKEDFILHSYEGLSTFSFHIKTKLTGEITENGELKFVDEDETPIFTVPKPYMEDSNYDDHKGEAVRSDKIEYQLEEAKNGYILSVVADEDWLTDPERQYPVYIDPSISVGNTMDTFVMSPYPTTNYNSGKWDSGQGQYTLKVGYYDSGSGRVYAYLQPNTSGLTPEAGYMVNSAKLKVYVTHHYYANNPNGLWVDYVNSSWNASTLTWSNKPSSTNITSVNVGREQWATFDVTNIVKDWNKGKKTNYGFKLHTNGNGQEYWKKVVSGSNSTLQPKLEITYTTLAKATAPTVKAYSSGKNTTTGYLDISWNKVTGADGYKVAIFNGKAYQYYDVGNVTSWSTKGKKLWPTNAEIERGNYALHTDGRGAELPNNPIYTYIASGGNYQTRQNYWIRIVAYNKEFGVETPYSDSTRPIMPDSTPPNQLSKPTVTVKDGALNSGNSAEATVSWNAAADLPATIGSGINYYEVQKKVNGSWSAVTSVKSTGGSKYSYTVKDLPDDGTIAFKVRAFDNKGNYTSYSTSSDYKTKDRTRPSTPSAVSVTPSDWSTSNDYSVTWKGITDNTALASIQYKLDDQPWDDIGSTSRDGTKRIPNELTDGVHTIQIRGIDREGNTGLAKSAKLYKDTDAPIVSFDNPKQNETVKGIEEVRVRVHNLTPQASYANLIHNGEFLNGLDGWTEVRSNDDGSVSNEGETDVETLALKLSPNSSSSQEDPGYLAATYEIEVKPNATYRLRGKVKTDLENASARFKLKIMKKDGHHVEWIDSEDHVWAGVNNWSEDEHTFTTPSDARRVKLYLQVDHQDEYAKGSAWFDSIYFEEWNEETQKYSASLVDNGDFTSGVGGWTTVKKHDFGRMYSPPKSFEKTMTLKINPSASSNGGYLGAKYEVEVKPNTTYRLRGNSKTDLEGANAYFKLKIMKKDGKHLEWIDSEDHQLTGMSEWTEHDHTFTTPEDARQIQIFVMADHQDPAAKGVALFDSIMLQELEDDQTQEAGEYTWTLAYGEGSDPDHFTTLTEGTSTSEEINYSWNTSDLVDDRVYTLKFTATDEAGNDTTKTTSVLNSKDTSSIEPLIKVTNPERDQTVTNETQSVEYVASPNAILDVLNYDQVDLFVNSKLVDKKETAADELSFDATQYPENSLNQLYVRGKDASGQYHYSTYAYQTEGIVDLFETEEKIAKLSSAERTDLGIQLTSTAKTGMVESTAVTVPGDISTILLTTSEEKPSGTSISYEASADGGKTWDAITLNEPFALSHSGSELKVKATLSTATAGVSPRLQSWDSEIVYVNTQGHSFKVKLIDEPKNVSATPNVNYMTLLRWDASATKDVTYSIYRSATPDFTPSEATLVEEGVRATYWNDYNLNYGQTFYYQVVAVKELNGTSRHSVASNEAKSQVVSKEELEKHLGLQDYWSYSSFPTARGEGYVNIASGNLVYQSSDFVHVSPQLAMVMRRSFNSQSTTKTPLGYGWDFSFNTTLLKEFNTDGEEIGLILKDGDGSLHRFAKKEDGTYETPKGVHMTLTKKADGSYEILRTDQVKYVFDGHMKLMELTEPNGNSLVFFYESTRGNLTHVINNLGEQTYLFYDYKDRLKKIVDPSDRVYHFEYDESSDRLKKTYQVIKNEEYAETYVYNEEFTELQGLIDAESYETKLQYEDGKVRKVTDSIGEYSSFTYDGEKTTITTDKGKEVSFTVNADGNITSKTNPDNHQIHYEYTDDMLVDHVYYDNTIDGEKKTLHHRYTYDDRGNILTTTDPLGNITEFKDYNEMNLVGEVITPISEGVTSTSSYEYDARGNVLTSTDPAGRTISYTYDDFGNQKTTTNEFDQTTTYEYDRKGRVTKINEPLGKVTEIMEYDSQGNPVKIKDPEGNIIESKYDVLDRLIQSTDAKGYTVKQTYDLNHNLLDVTNQRGFVTTFKYDAVGRLKKTIYPNEDEEEISYQYDENNNEKIVYTDGEGRTSTQYFDEVGRLVKEEAFNAATMYEYDDVGNMTKVTDGEGRVAQSVYDELGRQTEIIVDPAGKNVVTKNVFDLQGNAITSIDPEGNTTDYEYDQLNRLKKVNQTVDGESLTTSYAYDKIEGDYVKNTVTDALGREKATYLDALGRVFKEVNEGTTGDSDKMEQTFKYDLNGNLVETVHNDGSIVTKEYDERNLVTKVTYGDKQWTTYEYDANGNREKMVDSNDGKTITSTYSFDTNDRLTQETQDGTIVNYQYDASDNVTKVYYPTEDGDQQKDIDYVYDEYSRLESILVEGKKVQDVVYNAAAQVDYAKNYLKFDTNGSDYVKIDYVYDTLGQTESIGYFEQGTKKLEEYQLTFDQRGFIKNEEIYTNYGEAKTVQKAYQYNEAGQLKESTIDNKTTSYTYDAVGNRKTMTEGSDSFSYSYNQFNQLKTTTKNGSPHATYEYDGRGNQQKEIIKKDIDGQIKDVTTNYTYDQANQLSKVETITPGKETSITKSFYNGDGQRIRRDVNGLVTKYIYDDDAILYTTDEDNRKVTENVLSPIGAIISSKRFDGNYANNYFFYHYDSRGSVTNVLDPEAKRVKGYEYDDFGNSKEVGDKTFKNDVKFTGAVHDASTGLHYMNARYYSSETGRFISQDTYKGNAYDPWTQHLYTYTTNNPINFVDPTGHYAVDPDGNKILSSGAYVPNVPRPERRPPTGDKNKVNGGNNSSVGHKSTTSGSKKSKPSKKHRFLAQATKIMHKSADMLGIPPDTIKKASNEIQELSDKYMNRSAFIDTAAGFVAGVTSELGNYRMKNRFPALITDNYQRYAKPFAKSIGRIAPFASAIFPITDIVATINDPDLSTGKKALKIGIIQGGFAGSFYAGTLSGAAATGLSGGNLVVGAAAGIAVGTSASYGIAKGQSYLYNKWELN</sequence>
<protein>
    <submittedName>
        <fullName evidence="8">DNRLRE domain-containing protein</fullName>
    </submittedName>
</protein>
<dbReference type="SUPFAM" id="SSF49265">
    <property type="entry name" value="Fibronectin type III"/>
    <property type="match status" value="1"/>
</dbReference>
<evidence type="ECO:0000256" key="6">
    <source>
        <dbReference type="SAM" id="MobiDB-lite"/>
    </source>
</evidence>
<evidence type="ECO:0000313" key="9">
    <source>
        <dbReference type="Proteomes" id="UP001312865"/>
    </source>
</evidence>
<dbReference type="InterPro" id="IPR013783">
    <property type="entry name" value="Ig-like_fold"/>
</dbReference>
<evidence type="ECO:0000259" key="7">
    <source>
        <dbReference type="PROSITE" id="PS50853"/>
    </source>
</evidence>
<dbReference type="EMBL" id="JBBAXC010000013">
    <property type="protein sequence ID" value="MEI5908515.1"/>
    <property type="molecule type" value="Genomic_DNA"/>
</dbReference>
<feature type="compositionally biased region" description="Low complexity" evidence="6">
    <location>
        <begin position="2842"/>
        <end position="2859"/>
    </location>
</feature>
<feature type="compositionally biased region" description="Low complexity" evidence="6">
    <location>
        <begin position="732"/>
        <end position="743"/>
    </location>
</feature>
<dbReference type="NCBIfam" id="TIGR03696">
    <property type="entry name" value="Rhs_assc_core"/>
    <property type="match status" value="1"/>
</dbReference>
<dbReference type="Pfam" id="PF20148">
    <property type="entry name" value="DUF6531"/>
    <property type="match status" value="1"/>
</dbReference>
<dbReference type="NCBIfam" id="NF033679">
    <property type="entry name" value="DNRLRE_dom"/>
    <property type="match status" value="1"/>
</dbReference>
<accession>A0ABU8HGK8</accession>
<name>A0ABU8HGK8_9BACI</name>
<dbReference type="InterPro" id="IPR031325">
    <property type="entry name" value="RHS_repeat"/>
</dbReference>
<dbReference type="InterPro" id="IPR008979">
    <property type="entry name" value="Galactose-bd-like_sf"/>
</dbReference>
<dbReference type="InterPro" id="IPR036116">
    <property type="entry name" value="FN3_sf"/>
</dbReference>
<dbReference type="Gene3D" id="2.60.120.970">
    <property type="match status" value="1"/>
</dbReference>
<dbReference type="InterPro" id="IPR045351">
    <property type="entry name" value="DUF6531"/>
</dbReference>
<dbReference type="InterPro" id="IPR003305">
    <property type="entry name" value="CenC_carb-bd"/>
</dbReference>
<evidence type="ECO:0000256" key="5">
    <source>
        <dbReference type="ARBA" id="ARBA00022801"/>
    </source>
</evidence>
<dbReference type="NCBIfam" id="TIGR01643">
    <property type="entry name" value="YD_repeat_2x"/>
    <property type="match status" value="5"/>
</dbReference>
<dbReference type="Pfam" id="PF24517">
    <property type="entry name" value="CBM96"/>
    <property type="match status" value="1"/>
</dbReference>
<dbReference type="PANTHER" id="PTHR32305">
    <property type="match status" value="1"/>
</dbReference>
<comment type="caution">
    <text evidence="8">The sequence shown here is derived from an EMBL/GenBank/DDBJ whole genome shotgun (WGS) entry which is preliminary data.</text>
</comment>
<feature type="compositionally biased region" description="Basic and acidic residues" evidence="6">
    <location>
        <begin position="2829"/>
        <end position="2841"/>
    </location>
</feature>
<dbReference type="InterPro" id="IPR056823">
    <property type="entry name" value="TEN-like_YD-shell"/>
</dbReference>
<dbReference type="InterPro" id="IPR050708">
    <property type="entry name" value="T6SS_VgrG/RHS"/>
</dbReference>
<feature type="domain" description="Fibronectin type-III" evidence="7">
    <location>
        <begin position="627"/>
        <end position="729"/>
    </location>
</feature>
<dbReference type="Gene3D" id="2.60.120.260">
    <property type="entry name" value="Galactose-binding domain-like"/>
    <property type="match status" value="2"/>
</dbReference>
<evidence type="ECO:0000256" key="4">
    <source>
        <dbReference type="ARBA" id="ARBA00022737"/>
    </source>
</evidence>
<dbReference type="InterPro" id="IPR003961">
    <property type="entry name" value="FN3_dom"/>
</dbReference>
<dbReference type="PROSITE" id="PS50853">
    <property type="entry name" value="FN3"/>
    <property type="match status" value="1"/>
</dbReference>
<keyword evidence="5" id="KW-0378">Hydrolase</keyword>
<dbReference type="SUPFAM" id="SSF49785">
    <property type="entry name" value="Galactose-binding domain-like"/>
    <property type="match status" value="2"/>
</dbReference>
<dbReference type="InterPro" id="IPR022385">
    <property type="entry name" value="Rhs_assc_core"/>
</dbReference>
<dbReference type="Gene3D" id="2.60.40.10">
    <property type="entry name" value="Immunoglobulins"/>
    <property type="match status" value="2"/>
</dbReference>
<keyword evidence="2" id="KW-0964">Secreted</keyword>
<evidence type="ECO:0000313" key="8">
    <source>
        <dbReference type="EMBL" id="MEI5908515.1"/>
    </source>
</evidence>
<dbReference type="Proteomes" id="UP001312865">
    <property type="component" value="Unassembled WGS sequence"/>
</dbReference>
<dbReference type="RefSeq" id="WP_336587963.1">
    <property type="nucleotide sequence ID" value="NZ_JBBAXC010000013.1"/>
</dbReference>
<feature type="region of interest" description="Disordered" evidence="6">
    <location>
        <begin position="2819"/>
        <end position="2868"/>
    </location>
</feature>
<dbReference type="InterPro" id="IPR055372">
    <property type="entry name" value="CBM96"/>
</dbReference>
<reference evidence="8 9" key="1">
    <citation type="journal article" date="2018" name="J. Microbiol.">
        <title>Bacillus spongiae sp. nov., isolated from sponge of Jeju Island.</title>
        <authorList>
            <person name="Lee G.E."/>
            <person name="Im W.T."/>
            <person name="Park J.S."/>
        </authorList>
    </citation>
    <scope>NUCLEOTIDE SEQUENCE [LARGE SCALE GENOMIC DNA]</scope>
    <source>
        <strain evidence="8 9">135PIL107-10</strain>
    </source>
</reference>
<dbReference type="Pfam" id="PF05593">
    <property type="entry name" value="RHS_repeat"/>
    <property type="match status" value="2"/>
</dbReference>
<comment type="subcellular location">
    <subcellularLocation>
        <location evidence="1">Secreted</location>
    </subcellularLocation>
</comment>
<feature type="region of interest" description="Disordered" evidence="6">
    <location>
        <begin position="718"/>
        <end position="743"/>
    </location>
</feature>
<keyword evidence="3" id="KW-0732">Signal</keyword>
<gene>
    <name evidence="8" type="ORF">WAK64_15820</name>
</gene>